<accession>A0A382Z7Y2</accession>
<feature type="non-terminal residue" evidence="2">
    <location>
        <position position="26"/>
    </location>
</feature>
<feature type="compositionally biased region" description="Polar residues" evidence="1">
    <location>
        <begin position="7"/>
        <end position="26"/>
    </location>
</feature>
<proteinExistence type="predicted"/>
<dbReference type="AlphaFoldDB" id="A0A382Z7Y2"/>
<organism evidence="2">
    <name type="scientific">marine metagenome</name>
    <dbReference type="NCBI Taxonomy" id="408172"/>
    <lineage>
        <taxon>unclassified sequences</taxon>
        <taxon>metagenomes</taxon>
        <taxon>ecological metagenomes</taxon>
    </lineage>
</organism>
<protein>
    <submittedName>
        <fullName evidence="2">Uncharacterized protein</fullName>
    </submittedName>
</protein>
<evidence type="ECO:0000313" key="2">
    <source>
        <dbReference type="EMBL" id="SVD91617.1"/>
    </source>
</evidence>
<evidence type="ECO:0000256" key="1">
    <source>
        <dbReference type="SAM" id="MobiDB-lite"/>
    </source>
</evidence>
<feature type="region of interest" description="Disordered" evidence="1">
    <location>
        <begin position="1"/>
        <end position="26"/>
    </location>
</feature>
<reference evidence="2" key="1">
    <citation type="submission" date="2018-05" db="EMBL/GenBank/DDBJ databases">
        <authorList>
            <person name="Lanie J.A."/>
            <person name="Ng W.-L."/>
            <person name="Kazmierczak K.M."/>
            <person name="Andrzejewski T.M."/>
            <person name="Davidsen T.M."/>
            <person name="Wayne K.J."/>
            <person name="Tettelin H."/>
            <person name="Glass J.I."/>
            <person name="Rusch D."/>
            <person name="Podicherti R."/>
            <person name="Tsui H.-C.T."/>
            <person name="Winkler M.E."/>
        </authorList>
    </citation>
    <scope>NUCLEOTIDE SEQUENCE</scope>
</reference>
<dbReference type="EMBL" id="UINC01181764">
    <property type="protein sequence ID" value="SVD91617.1"/>
    <property type="molecule type" value="Genomic_DNA"/>
</dbReference>
<sequence length="26" mass="2678">MAKTVTALPTSPSWTSVALGTSPSWT</sequence>
<name>A0A382Z7Y2_9ZZZZ</name>
<gene>
    <name evidence="2" type="ORF">METZ01_LOCUS444471</name>
</gene>